<feature type="non-terminal residue" evidence="2">
    <location>
        <position position="1"/>
    </location>
</feature>
<accession>A0ABR3L4F4</accession>
<reference evidence="2 3" key="1">
    <citation type="submission" date="2023-09" db="EMBL/GenBank/DDBJ databases">
        <authorList>
            <person name="Wang M."/>
        </authorList>
    </citation>
    <scope>NUCLEOTIDE SEQUENCE [LARGE SCALE GENOMIC DNA]</scope>
    <source>
        <strain evidence="2">GT-2023</strain>
        <tissue evidence="2">Liver</tissue>
    </source>
</reference>
<evidence type="ECO:0000256" key="1">
    <source>
        <dbReference type="SAM" id="MobiDB-lite"/>
    </source>
</evidence>
<proteinExistence type="predicted"/>
<comment type="caution">
    <text evidence="2">The sequence shown here is derived from an EMBL/GenBank/DDBJ whole genome shotgun (WGS) entry which is preliminary data.</text>
</comment>
<dbReference type="EMBL" id="JAYMGO010000198">
    <property type="protein sequence ID" value="KAL1246639.1"/>
    <property type="molecule type" value="Genomic_DNA"/>
</dbReference>
<evidence type="ECO:0000313" key="3">
    <source>
        <dbReference type="Proteomes" id="UP001558613"/>
    </source>
</evidence>
<gene>
    <name evidence="2" type="ORF">QQF64_034446</name>
</gene>
<dbReference type="Proteomes" id="UP001558613">
    <property type="component" value="Unassembled WGS sequence"/>
</dbReference>
<sequence>LEEIRDSEIQIGVAHVGILDSTLPWNTEEGDPRQNPPLIDQPQIEGYPAEQLIEESENPESMKEIQTVKCEGEEERVPRLRPDCSAREWQAVGRVWVKGYVDHEQSVVEKADQGGLDENDAKDLLDLFSRMGSYCLSPKENRPDAHTCGAVLDLPCTYSSYPEFHAEFDNILNGDCFAMDML</sequence>
<keyword evidence="3" id="KW-1185">Reference proteome</keyword>
<protein>
    <submittedName>
        <fullName evidence="2">Uncharacterized protein</fullName>
    </submittedName>
</protein>
<feature type="region of interest" description="Disordered" evidence="1">
    <location>
        <begin position="23"/>
        <end position="62"/>
    </location>
</feature>
<name>A0ABR3L4F4_9TELE</name>
<organism evidence="2 3">
    <name type="scientific">Cirrhinus molitorella</name>
    <name type="common">mud carp</name>
    <dbReference type="NCBI Taxonomy" id="172907"/>
    <lineage>
        <taxon>Eukaryota</taxon>
        <taxon>Metazoa</taxon>
        <taxon>Chordata</taxon>
        <taxon>Craniata</taxon>
        <taxon>Vertebrata</taxon>
        <taxon>Euteleostomi</taxon>
        <taxon>Actinopterygii</taxon>
        <taxon>Neopterygii</taxon>
        <taxon>Teleostei</taxon>
        <taxon>Ostariophysi</taxon>
        <taxon>Cypriniformes</taxon>
        <taxon>Cyprinidae</taxon>
        <taxon>Labeoninae</taxon>
        <taxon>Labeonini</taxon>
        <taxon>Cirrhinus</taxon>
    </lineage>
</organism>
<evidence type="ECO:0000313" key="2">
    <source>
        <dbReference type="EMBL" id="KAL1246639.1"/>
    </source>
</evidence>